<evidence type="ECO:0000313" key="2">
    <source>
        <dbReference type="Proteomes" id="UP000805193"/>
    </source>
</evidence>
<reference evidence="1 2" key="1">
    <citation type="journal article" date="2020" name="Cell">
        <title>Large-Scale Comparative Analyses of Tick Genomes Elucidate Their Genetic Diversity and Vector Capacities.</title>
        <authorList>
            <consortium name="Tick Genome and Microbiome Consortium (TIGMIC)"/>
            <person name="Jia N."/>
            <person name="Wang J."/>
            <person name="Shi W."/>
            <person name="Du L."/>
            <person name="Sun Y."/>
            <person name="Zhan W."/>
            <person name="Jiang J.F."/>
            <person name="Wang Q."/>
            <person name="Zhang B."/>
            <person name="Ji P."/>
            <person name="Bell-Sakyi L."/>
            <person name="Cui X.M."/>
            <person name="Yuan T.T."/>
            <person name="Jiang B.G."/>
            <person name="Yang W.F."/>
            <person name="Lam T.T."/>
            <person name="Chang Q.C."/>
            <person name="Ding S.J."/>
            <person name="Wang X.J."/>
            <person name="Zhu J.G."/>
            <person name="Ruan X.D."/>
            <person name="Zhao L."/>
            <person name="Wei J.T."/>
            <person name="Ye R.Z."/>
            <person name="Que T.C."/>
            <person name="Du C.H."/>
            <person name="Zhou Y.H."/>
            <person name="Cheng J.X."/>
            <person name="Dai P.F."/>
            <person name="Guo W.B."/>
            <person name="Han X.H."/>
            <person name="Huang E.J."/>
            <person name="Li L.F."/>
            <person name="Wei W."/>
            <person name="Gao Y.C."/>
            <person name="Liu J.Z."/>
            <person name="Shao H.Z."/>
            <person name="Wang X."/>
            <person name="Wang C.C."/>
            <person name="Yang T.C."/>
            <person name="Huo Q.B."/>
            <person name="Li W."/>
            <person name="Chen H.Y."/>
            <person name="Chen S.E."/>
            <person name="Zhou L.G."/>
            <person name="Ni X.B."/>
            <person name="Tian J.H."/>
            <person name="Sheng Y."/>
            <person name="Liu T."/>
            <person name="Pan Y.S."/>
            <person name="Xia L.Y."/>
            <person name="Li J."/>
            <person name="Zhao F."/>
            <person name="Cao W.C."/>
        </authorList>
    </citation>
    <scope>NUCLEOTIDE SEQUENCE [LARGE SCALE GENOMIC DNA]</scope>
    <source>
        <strain evidence="1">Iper-2018</strain>
    </source>
</reference>
<name>A0AC60QQR7_IXOPE</name>
<evidence type="ECO:0000313" key="1">
    <source>
        <dbReference type="EMBL" id="KAG0437522.1"/>
    </source>
</evidence>
<organism evidence="1 2">
    <name type="scientific">Ixodes persulcatus</name>
    <name type="common">Taiga tick</name>
    <dbReference type="NCBI Taxonomy" id="34615"/>
    <lineage>
        <taxon>Eukaryota</taxon>
        <taxon>Metazoa</taxon>
        <taxon>Ecdysozoa</taxon>
        <taxon>Arthropoda</taxon>
        <taxon>Chelicerata</taxon>
        <taxon>Arachnida</taxon>
        <taxon>Acari</taxon>
        <taxon>Parasitiformes</taxon>
        <taxon>Ixodida</taxon>
        <taxon>Ixodoidea</taxon>
        <taxon>Ixodidae</taxon>
        <taxon>Ixodinae</taxon>
        <taxon>Ixodes</taxon>
    </lineage>
</organism>
<accession>A0AC60QQR7</accession>
<comment type="caution">
    <text evidence="1">The sequence shown here is derived from an EMBL/GenBank/DDBJ whole genome shotgun (WGS) entry which is preliminary data.</text>
</comment>
<protein>
    <submittedName>
        <fullName evidence="1">Uncharacterized protein</fullName>
    </submittedName>
</protein>
<proteinExistence type="predicted"/>
<keyword evidence="2" id="KW-1185">Reference proteome</keyword>
<dbReference type="EMBL" id="JABSTQ010006312">
    <property type="protein sequence ID" value="KAG0437522.1"/>
    <property type="molecule type" value="Genomic_DNA"/>
</dbReference>
<gene>
    <name evidence="1" type="ORF">HPB47_017405</name>
</gene>
<dbReference type="Proteomes" id="UP000805193">
    <property type="component" value="Unassembled WGS sequence"/>
</dbReference>
<sequence>MWKQFGVNVDRHSRVVDMTPHPQVPGEQIPFLADVPHLIKNLNGHLVRNGLTCSTVSLEPFRQLVEFQRNLTFKLAPKLRPVLLYPNHFDFEKRKMSKTFIGMSRSCLVVL</sequence>